<dbReference type="EC" id="5.6.2.3" evidence="1"/>
<feature type="domain" description="DNA helicase Pif1-like DEAD-box helicase" evidence="2">
    <location>
        <begin position="1"/>
        <end position="108"/>
    </location>
</feature>
<comment type="cofactor">
    <cofactor evidence="1">
        <name>Mg(2+)</name>
        <dbReference type="ChEBI" id="CHEBI:18420"/>
    </cofactor>
</comment>
<evidence type="ECO:0000256" key="1">
    <source>
        <dbReference type="RuleBase" id="RU363044"/>
    </source>
</evidence>
<gene>
    <name evidence="3" type="ORF">Dsin_004667</name>
</gene>
<comment type="catalytic activity">
    <reaction evidence="1">
        <text>ATP + H2O = ADP + phosphate + H(+)</text>
        <dbReference type="Rhea" id="RHEA:13065"/>
        <dbReference type="ChEBI" id="CHEBI:15377"/>
        <dbReference type="ChEBI" id="CHEBI:15378"/>
        <dbReference type="ChEBI" id="CHEBI:30616"/>
        <dbReference type="ChEBI" id="CHEBI:43474"/>
        <dbReference type="ChEBI" id="CHEBI:456216"/>
        <dbReference type="EC" id="5.6.2.3"/>
    </reaction>
</comment>
<dbReference type="EMBL" id="JANJYJ010000002">
    <property type="protein sequence ID" value="KAK3224805.1"/>
    <property type="molecule type" value="Genomic_DNA"/>
</dbReference>
<keyword evidence="1" id="KW-0227">DNA damage</keyword>
<keyword evidence="1" id="KW-0547">Nucleotide-binding</keyword>
<dbReference type="Pfam" id="PF05970">
    <property type="entry name" value="PIF1"/>
    <property type="match status" value="1"/>
</dbReference>
<dbReference type="AlphaFoldDB" id="A0AAE0AW02"/>
<dbReference type="GO" id="GO:0000723">
    <property type="term" value="P:telomere maintenance"/>
    <property type="evidence" value="ECO:0007669"/>
    <property type="project" value="InterPro"/>
</dbReference>
<dbReference type="GO" id="GO:0006281">
    <property type="term" value="P:DNA repair"/>
    <property type="evidence" value="ECO:0007669"/>
    <property type="project" value="UniProtKB-KW"/>
</dbReference>
<sequence length="188" mass="21549">MVHRFCFEALDRTLKDILKFSNPNSSEEPFGGKIIVLRGDFRQILPVVPHGGRQEIVHATINSSHLWDYCKVLTLTKNMRLQIGSSDKNLNDMREFSEWLLKIGNGDAGEDFDGEATIKVPDEMLIKDQENGLAKLVEFVYPNFLENITDPRFFQERAILSPILIDVAMINEYLIPEDERTYLSSDTI</sequence>
<dbReference type="InterPro" id="IPR010285">
    <property type="entry name" value="DNA_helicase_pif1-like_DEAD"/>
</dbReference>
<dbReference type="GO" id="GO:0016787">
    <property type="term" value="F:hydrolase activity"/>
    <property type="evidence" value="ECO:0007669"/>
    <property type="project" value="UniProtKB-KW"/>
</dbReference>
<keyword evidence="1" id="KW-0347">Helicase</keyword>
<dbReference type="PANTHER" id="PTHR10492">
    <property type="match status" value="1"/>
</dbReference>
<organism evidence="3 4">
    <name type="scientific">Dipteronia sinensis</name>
    <dbReference type="NCBI Taxonomy" id="43782"/>
    <lineage>
        <taxon>Eukaryota</taxon>
        <taxon>Viridiplantae</taxon>
        <taxon>Streptophyta</taxon>
        <taxon>Embryophyta</taxon>
        <taxon>Tracheophyta</taxon>
        <taxon>Spermatophyta</taxon>
        <taxon>Magnoliopsida</taxon>
        <taxon>eudicotyledons</taxon>
        <taxon>Gunneridae</taxon>
        <taxon>Pentapetalae</taxon>
        <taxon>rosids</taxon>
        <taxon>malvids</taxon>
        <taxon>Sapindales</taxon>
        <taxon>Sapindaceae</taxon>
        <taxon>Hippocastanoideae</taxon>
        <taxon>Acereae</taxon>
        <taxon>Dipteronia</taxon>
    </lineage>
</organism>
<dbReference type="Proteomes" id="UP001281410">
    <property type="component" value="Unassembled WGS sequence"/>
</dbReference>
<proteinExistence type="inferred from homology"/>
<name>A0AAE0AW02_9ROSI</name>
<dbReference type="InterPro" id="IPR027417">
    <property type="entry name" value="P-loop_NTPase"/>
</dbReference>
<dbReference type="SUPFAM" id="SSF52540">
    <property type="entry name" value="P-loop containing nucleoside triphosphate hydrolases"/>
    <property type="match status" value="1"/>
</dbReference>
<dbReference type="GO" id="GO:0006310">
    <property type="term" value="P:DNA recombination"/>
    <property type="evidence" value="ECO:0007669"/>
    <property type="project" value="UniProtKB-KW"/>
</dbReference>
<keyword evidence="4" id="KW-1185">Reference proteome</keyword>
<reference evidence="3" key="1">
    <citation type="journal article" date="2023" name="Plant J.">
        <title>Genome sequences and population genomics provide insights into the demographic history, inbreeding, and mutation load of two 'living fossil' tree species of Dipteronia.</title>
        <authorList>
            <person name="Feng Y."/>
            <person name="Comes H.P."/>
            <person name="Chen J."/>
            <person name="Zhu S."/>
            <person name="Lu R."/>
            <person name="Zhang X."/>
            <person name="Li P."/>
            <person name="Qiu J."/>
            <person name="Olsen K.M."/>
            <person name="Qiu Y."/>
        </authorList>
    </citation>
    <scope>NUCLEOTIDE SEQUENCE</scope>
    <source>
        <strain evidence="3">NBL</strain>
    </source>
</reference>
<dbReference type="GO" id="GO:0005524">
    <property type="term" value="F:ATP binding"/>
    <property type="evidence" value="ECO:0007669"/>
    <property type="project" value="UniProtKB-KW"/>
</dbReference>
<keyword evidence="1" id="KW-0233">DNA recombination</keyword>
<comment type="similarity">
    <text evidence="1">Belongs to the helicase family.</text>
</comment>
<dbReference type="PANTHER" id="PTHR10492:SF74">
    <property type="entry name" value="ATP-DEPENDENT DNA HELICASE"/>
    <property type="match status" value="1"/>
</dbReference>
<comment type="caution">
    <text evidence="3">The sequence shown here is derived from an EMBL/GenBank/DDBJ whole genome shotgun (WGS) entry which is preliminary data.</text>
</comment>
<accession>A0AAE0AW02</accession>
<evidence type="ECO:0000259" key="2">
    <source>
        <dbReference type="Pfam" id="PF05970"/>
    </source>
</evidence>
<evidence type="ECO:0000313" key="4">
    <source>
        <dbReference type="Proteomes" id="UP001281410"/>
    </source>
</evidence>
<keyword evidence="1" id="KW-0378">Hydrolase</keyword>
<evidence type="ECO:0000313" key="3">
    <source>
        <dbReference type="EMBL" id="KAK3224805.1"/>
    </source>
</evidence>
<dbReference type="GO" id="GO:0043139">
    <property type="term" value="F:5'-3' DNA helicase activity"/>
    <property type="evidence" value="ECO:0007669"/>
    <property type="project" value="UniProtKB-EC"/>
</dbReference>
<keyword evidence="1" id="KW-0067">ATP-binding</keyword>
<keyword evidence="1" id="KW-0234">DNA repair</keyword>
<protein>
    <recommendedName>
        <fullName evidence="1">ATP-dependent DNA helicase</fullName>
        <ecNumber evidence="1">5.6.2.3</ecNumber>
    </recommendedName>
</protein>